<feature type="chain" id="PRO_5020805363" evidence="1">
    <location>
        <begin position="29"/>
        <end position="78"/>
    </location>
</feature>
<name>A0A4S8J8E9_MUSBA</name>
<accession>A0A4S8J8E9</accession>
<proteinExistence type="predicted"/>
<comment type="caution">
    <text evidence="2">The sequence shown here is derived from an EMBL/GenBank/DDBJ whole genome shotgun (WGS) entry which is preliminary data.</text>
</comment>
<sequence>MDQGGGASTHAVACLILALFMANPFCFDSTPFALHDLSSEREATKRLSSFASRAASLSFHDEVVGVETLDLWDLGDTP</sequence>
<dbReference type="Proteomes" id="UP000317650">
    <property type="component" value="Chromosome 3"/>
</dbReference>
<protein>
    <submittedName>
        <fullName evidence="2">Uncharacterized protein</fullName>
    </submittedName>
</protein>
<reference evidence="2 3" key="1">
    <citation type="journal article" date="2019" name="Nat. Plants">
        <title>Genome sequencing of Musa balbisiana reveals subgenome evolution and function divergence in polyploid bananas.</title>
        <authorList>
            <person name="Yao X."/>
        </authorList>
    </citation>
    <scope>NUCLEOTIDE SEQUENCE [LARGE SCALE GENOMIC DNA]</scope>
    <source>
        <strain evidence="3">cv. DH-PKW</strain>
        <tissue evidence="2">Leaves</tissue>
    </source>
</reference>
<evidence type="ECO:0000313" key="2">
    <source>
        <dbReference type="EMBL" id="THU57469.1"/>
    </source>
</evidence>
<dbReference type="EMBL" id="PYDT01000006">
    <property type="protein sequence ID" value="THU57469.1"/>
    <property type="molecule type" value="Genomic_DNA"/>
</dbReference>
<gene>
    <name evidence="2" type="ORF">C4D60_Mb03t03860</name>
</gene>
<organism evidence="2 3">
    <name type="scientific">Musa balbisiana</name>
    <name type="common">Banana</name>
    <dbReference type="NCBI Taxonomy" id="52838"/>
    <lineage>
        <taxon>Eukaryota</taxon>
        <taxon>Viridiplantae</taxon>
        <taxon>Streptophyta</taxon>
        <taxon>Embryophyta</taxon>
        <taxon>Tracheophyta</taxon>
        <taxon>Spermatophyta</taxon>
        <taxon>Magnoliopsida</taxon>
        <taxon>Liliopsida</taxon>
        <taxon>Zingiberales</taxon>
        <taxon>Musaceae</taxon>
        <taxon>Musa</taxon>
    </lineage>
</organism>
<evidence type="ECO:0000256" key="1">
    <source>
        <dbReference type="SAM" id="SignalP"/>
    </source>
</evidence>
<keyword evidence="3" id="KW-1185">Reference proteome</keyword>
<dbReference type="AlphaFoldDB" id="A0A4S8J8E9"/>
<keyword evidence="1" id="KW-0732">Signal</keyword>
<evidence type="ECO:0000313" key="3">
    <source>
        <dbReference type="Proteomes" id="UP000317650"/>
    </source>
</evidence>
<feature type="signal peptide" evidence="1">
    <location>
        <begin position="1"/>
        <end position="28"/>
    </location>
</feature>